<evidence type="ECO:0000313" key="3">
    <source>
        <dbReference type="Proteomes" id="UP001519332"/>
    </source>
</evidence>
<keyword evidence="3" id="KW-1185">Reference proteome</keyword>
<evidence type="ECO:0000313" key="2">
    <source>
        <dbReference type="EMBL" id="MBP2329691.1"/>
    </source>
</evidence>
<reference evidence="2 3" key="1">
    <citation type="submission" date="2021-03" db="EMBL/GenBank/DDBJ databases">
        <title>Sequencing the genomes of 1000 actinobacteria strains.</title>
        <authorList>
            <person name="Klenk H.-P."/>
        </authorList>
    </citation>
    <scope>NUCLEOTIDE SEQUENCE [LARGE SCALE GENOMIC DNA]</scope>
    <source>
        <strain evidence="2 3">DSM 46670</strain>
    </source>
</reference>
<dbReference type="EMBL" id="JAGINW010000001">
    <property type="protein sequence ID" value="MBP2329691.1"/>
    <property type="molecule type" value="Genomic_DNA"/>
</dbReference>
<dbReference type="Pfam" id="PF08044">
    <property type="entry name" value="DUF1707"/>
    <property type="match status" value="1"/>
</dbReference>
<proteinExistence type="predicted"/>
<dbReference type="PANTHER" id="PTHR40763:SF5">
    <property type="entry name" value="MEMBRANE PROTEIN"/>
    <property type="match status" value="1"/>
</dbReference>
<protein>
    <recommendedName>
        <fullName evidence="1">DUF1707 domain-containing protein</fullName>
    </recommendedName>
</protein>
<sequence>MSENNQPEPYAFDPRNIRVSDADRQHIAEVLQKAVGQGMLTLDEFTQRTDQALAARTRGELNSVVIDLPGLVHAEAPTATARPPANDTMNLRTRTGTVKQNGDWVVPSRINAECTMGTVHVDFTHARCPHKHVTLHATCGSGTILVIVPRGWLVRMEDITTGLGNVVNRANDAPDPAMPILHMHATVGMGTIKIKHSRGR</sequence>
<name>A0ABS4TZ87_9PSEU</name>
<comment type="caution">
    <text evidence="2">The sequence shown here is derived from an EMBL/GenBank/DDBJ whole genome shotgun (WGS) entry which is preliminary data.</text>
</comment>
<dbReference type="Proteomes" id="UP001519332">
    <property type="component" value="Unassembled WGS sequence"/>
</dbReference>
<feature type="domain" description="DUF1707" evidence="1">
    <location>
        <begin position="17"/>
        <end position="69"/>
    </location>
</feature>
<dbReference type="RefSeq" id="WP_209646409.1">
    <property type="nucleotide sequence ID" value="NZ_JAGINW010000001.1"/>
</dbReference>
<dbReference type="PANTHER" id="PTHR40763">
    <property type="entry name" value="MEMBRANE PROTEIN-RELATED"/>
    <property type="match status" value="1"/>
</dbReference>
<evidence type="ECO:0000259" key="1">
    <source>
        <dbReference type="Pfam" id="PF08044"/>
    </source>
</evidence>
<organism evidence="2 3">
    <name type="scientific">Kibdelosporangium banguiense</name>
    <dbReference type="NCBI Taxonomy" id="1365924"/>
    <lineage>
        <taxon>Bacteria</taxon>
        <taxon>Bacillati</taxon>
        <taxon>Actinomycetota</taxon>
        <taxon>Actinomycetes</taxon>
        <taxon>Pseudonocardiales</taxon>
        <taxon>Pseudonocardiaceae</taxon>
        <taxon>Kibdelosporangium</taxon>
    </lineage>
</organism>
<accession>A0ABS4TZ87</accession>
<gene>
    <name evidence="2" type="ORF">JOF56_010076</name>
</gene>
<dbReference type="InterPro" id="IPR012551">
    <property type="entry name" value="DUF1707_SHOCT-like"/>
</dbReference>